<protein>
    <submittedName>
        <fullName evidence="3">Amidase</fullName>
    </submittedName>
</protein>
<dbReference type="SUPFAM" id="SSF75304">
    <property type="entry name" value="Amidase signature (AS) enzymes"/>
    <property type="match status" value="1"/>
</dbReference>
<reference evidence="3 4" key="1">
    <citation type="submission" date="2024-01" db="EMBL/GenBank/DDBJ databases">
        <title>New evidence supports the origin of RcGTA from prophage.</title>
        <authorList>
            <person name="Xu Y."/>
            <person name="Liu B."/>
            <person name="Chen F."/>
        </authorList>
    </citation>
    <scope>NUCLEOTIDE SEQUENCE [LARGE SCALE GENOMIC DNA]</scope>
    <source>
        <strain evidence="3 4">CBW1107-2</strain>
    </source>
</reference>
<evidence type="ECO:0000259" key="2">
    <source>
        <dbReference type="Pfam" id="PF01425"/>
    </source>
</evidence>
<dbReference type="PANTHER" id="PTHR11895">
    <property type="entry name" value="TRANSAMIDASE"/>
    <property type="match status" value="1"/>
</dbReference>
<comment type="caution">
    <text evidence="3">The sequence shown here is derived from an EMBL/GenBank/DDBJ whole genome shotgun (WGS) entry which is preliminary data.</text>
</comment>
<dbReference type="RefSeq" id="WP_368803931.1">
    <property type="nucleotide sequence ID" value="NZ_JAZHFV010000005.1"/>
</dbReference>
<keyword evidence="4" id="KW-1185">Reference proteome</keyword>
<accession>A0ABV3WWS2</accession>
<name>A0ABV3WWS2_9HYPH</name>
<dbReference type="EMBL" id="JAZHFV010000005">
    <property type="protein sequence ID" value="MEX4008960.1"/>
    <property type="molecule type" value="Genomic_DNA"/>
</dbReference>
<dbReference type="Gene3D" id="3.90.1300.10">
    <property type="entry name" value="Amidase signature (AS) domain"/>
    <property type="match status" value="1"/>
</dbReference>
<comment type="similarity">
    <text evidence="1">Belongs to the amidase family.</text>
</comment>
<gene>
    <name evidence="3" type="ORF">V1479_16745</name>
</gene>
<sequence>MTSIWRLPAGELASRIRAREVSSRDVVEAFLTRIQALDGQVNAFALLDAEGALKAADAADNALASGAAVGSLHGVPVSVKDLVATRGMVTAFGSHAFADNVPAEDAEAVARLRAAGAIIIGKTTTPELGHKVLTDSPAYGYTRNPWDVSKSPGGSSGGAAVSAAMGFSPLAVSTDGAGSGRIPASCCGIVGLKPTIGAVPHETNSDLFGSLTCIGAMARSVSETALLYSVMHGPDPRDPWSLAGNAGPVNLPSDPINVLKGLRIRYLPRTQNSYLDPEVERLCASMVARLAGEGAEVRGDDPIGDWNLAAALKLMRAYQAARFGHLLDRWRDSMDPALVEGLEQGRAFSGEEVAHAIADRTRHYRSMQSLFADADVLVTPTVSVPSLDIEQRSNEPLVLDGNTLGPLRETWYCYTIPFNPSGNPAISVPCGFSGAGLPVGLQIVGPWHSEPLLLSIAAAIEALSPWADRWPALAVEGNPQ</sequence>
<proteinExistence type="inferred from homology"/>
<dbReference type="Pfam" id="PF01425">
    <property type="entry name" value="Amidase"/>
    <property type="match status" value="1"/>
</dbReference>
<dbReference type="Proteomes" id="UP001559025">
    <property type="component" value="Unassembled WGS sequence"/>
</dbReference>
<dbReference type="InterPro" id="IPR000120">
    <property type="entry name" value="Amidase"/>
</dbReference>
<evidence type="ECO:0000313" key="4">
    <source>
        <dbReference type="Proteomes" id="UP001559025"/>
    </source>
</evidence>
<dbReference type="InterPro" id="IPR036928">
    <property type="entry name" value="AS_sf"/>
</dbReference>
<dbReference type="PANTHER" id="PTHR11895:SF7">
    <property type="entry name" value="GLUTAMYL-TRNA(GLN) AMIDOTRANSFERASE SUBUNIT A, MITOCHONDRIAL"/>
    <property type="match status" value="1"/>
</dbReference>
<dbReference type="InterPro" id="IPR023631">
    <property type="entry name" value="Amidase_dom"/>
</dbReference>
<evidence type="ECO:0000313" key="3">
    <source>
        <dbReference type="EMBL" id="MEX4008960.1"/>
    </source>
</evidence>
<evidence type="ECO:0000256" key="1">
    <source>
        <dbReference type="ARBA" id="ARBA00009199"/>
    </source>
</evidence>
<organism evidence="3 4">
    <name type="scientific">Neoaquamicrobium sediminum</name>
    <dbReference type="NCBI Taxonomy" id="1849104"/>
    <lineage>
        <taxon>Bacteria</taxon>
        <taxon>Pseudomonadati</taxon>
        <taxon>Pseudomonadota</taxon>
        <taxon>Alphaproteobacteria</taxon>
        <taxon>Hyphomicrobiales</taxon>
        <taxon>Phyllobacteriaceae</taxon>
        <taxon>Neoaquamicrobium</taxon>
    </lineage>
</organism>
<feature type="domain" description="Amidase" evidence="2">
    <location>
        <begin position="25"/>
        <end position="454"/>
    </location>
</feature>